<sequence>MGSCRNPSWLVLASLYQVGREGTGSLQQEMNPNCSNAASSACGSSDSTQGLKIGRKTYLEDVSVSSSSFPVALPAPQKKGKGVAQVGKQQQPPRCQVEGCSVDLTGAKAYHCRHKVCGVHSKSPKVMVAGMEQRFCQQCSRSITLPPLPALLVPPIARVRPRETQLQETSGLPQRAAKEATSTSARSMHAISLPWLGPELIPKTSSAPSSRCSSLPSACVSSNPYCNIGAEGNNRFRGFLVDFTHPKLPSILQNAWQINQSGLGAASAPGIPHLTTGSDSSRALSLLSAQPWGSTLIADYMTSSRGCSRSSTSFEARLNQVGEPDDGHFAGEIELVPQDQPKLLFWNSET</sequence>
<comment type="caution">
    <text evidence="6">The sequence shown here is derived from an EMBL/GenBank/DDBJ whole genome shotgun (WGS) entry which is preliminary data.</text>
</comment>
<keyword evidence="3" id="KW-0862">Zinc</keyword>
<evidence type="ECO:0000256" key="1">
    <source>
        <dbReference type="ARBA" id="ARBA00022723"/>
    </source>
</evidence>
<dbReference type="Pfam" id="PF03110">
    <property type="entry name" value="SBP"/>
    <property type="match status" value="1"/>
</dbReference>
<keyword evidence="2 4" id="KW-0863">Zinc-finger</keyword>
<feature type="domain" description="SBP-type" evidence="5">
    <location>
        <begin position="92"/>
        <end position="169"/>
    </location>
</feature>
<keyword evidence="7" id="KW-1185">Reference proteome</keyword>
<dbReference type="GO" id="GO:0008270">
    <property type="term" value="F:zinc ion binding"/>
    <property type="evidence" value="ECO:0007669"/>
    <property type="project" value="UniProtKB-KW"/>
</dbReference>
<dbReference type="STRING" id="52838.A0A4S8K9H7"/>
<dbReference type="PANTHER" id="PTHR31251:SF226">
    <property type="entry name" value="SQUAMOSA PROMOTER-BINDING-LIKE PROTEIN 6"/>
    <property type="match status" value="1"/>
</dbReference>
<dbReference type="InterPro" id="IPR044817">
    <property type="entry name" value="SBP-like"/>
</dbReference>
<dbReference type="GO" id="GO:0005634">
    <property type="term" value="C:nucleus"/>
    <property type="evidence" value="ECO:0007669"/>
    <property type="project" value="InterPro"/>
</dbReference>
<dbReference type="InterPro" id="IPR004333">
    <property type="entry name" value="SBP_dom"/>
</dbReference>
<dbReference type="Proteomes" id="UP000317650">
    <property type="component" value="Chromosome 4"/>
</dbReference>
<name>A0A4S8K9H7_MUSBA</name>
<keyword evidence="1" id="KW-0479">Metal-binding</keyword>
<proteinExistence type="predicted"/>
<dbReference type="Gene3D" id="4.10.1100.10">
    <property type="entry name" value="Transcription factor, SBP-box domain"/>
    <property type="match status" value="1"/>
</dbReference>
<dbReference type="PANTHER" id="PTHR31251">
    <property type="entry name" value="SQUAMOSA PROMOTER-BINDING-LIKE PROTEIN 4"/>
    <property type="match status" value="1"/>
</dbReference>
<evidence type="ECO:0000256" key="3">
    <source>
        <dbReference type="ARBA" id="ARBA00022833"/>
    </source>
</evidence>
<dbReference type="PROSITE" id="PS51141">
    <property type="entry name" value="ZF_SBP"/>
    <property type="match status" value="1"/>
</dbReference>
<organism evidence="6 7">
    <name type="scientific">Musa balbisiana</name>
    <name type="common">Banana</name>
    <dbReference type="NCBI Taxonomy" id="52838"/>
    <lineage>
        <taxon>Eukaryota</taxon>
        <taxon>Viridiplantae</taxon>
        <taxon>Streptophyta</taxon>
        <taxon>Embryophyta</taxon>
        <taxon>Tracheophyta</taxon>
        <taxon>Spermatophyta</taxon>
        <taxon>Magnoliopsida</taxon>
        <taxon>Liliopsida</taxon>
        <taxon>Zingiberales</taxon>
        <taxon>Musaceae</taxon>
        <taxon>Musa</taxon>
    </lineage>
</organism>
<dbReference type="GO" id="GO:0003677">
    <property type="term" value="F:DNA binding"/>
    <property type="evidence" value="ECO:0007669"/>
    <property type="project" value="InterPro"/>
</dbReference>
<evidence type="ECO:0000259" key="5">
    <source>
        <dbReference type="PROSITE" id="PS51141"/>
    </source>
</evidence>
<evidence type="ECO:0000256" key="4">
    <source>
        <dbReference type="PROSITE-ProRule" id="PRU00470"/>
    </source>
</evidence>
<accession>A0A4S8K9H7</accession>
<dbReference type="SUPFAM" id="SSF103612">
    <property type="entry name" value="SBT domain"/>
    <property type="match status" value="1"/>
</dbReference>
<evidence type="ECO:0000313" key="6">
    <source>
        <dbReference type="EMBL" id="THU71667.1"/>
    </source>
</evidence>
<evidence type="ECO:0000256" key="2">
    <source>
        <dbReference type="ARBA" id="ARBA00022771"/>
    </source>
</evidence>
<gene>
    <name evidence="6" type="ORF">C4D60_Mb04t03890</name>
</gene>
<dbReference type="InterPro" id="IPR036893">
    <property type="entry name" value="SBP_sf"/>
</dbReference>
<dbReference type="EMBL" id="PYDT01000001">
    <property type="protein sequence ID" value="THU71667.1"/>
    <property type="molecule type" value="Genomic_DNA"/>
</dbReference>
<dbReference type="AlphaFoldDB" id="A0A4S8K9H7"/>
<protein>
    <recommendedName>
        <fullName evidence="5">SBP-type domain-containing protein</fullName>
    </recommendedName>
</protein>
<reference evidence="6 7" key="1">
    <citation type="journal article" date="2019" name="Nat. Plants">
        <title>Genome sequencing of Musa balbisiana reveals subgenome evolution and function divergence in polyploid bananas.</title>
        <authorList>
            <person name="Yao X."/>
        </authorList>
    </citation>
    <scope>NUCLEOTIDE SEQUENCE [LARGE SCALE GENOMIC DNA]</scope>
    <source>
        <strain evidence="7">cv. DH-PKW</strain>
        <tissue evidence="6">Leaves</tissue>
    </source>
</reference>
<evidence type="ECO:0000313" key="7">
    <source>
        <dbReference type="Proteomes" id="UP000317650"/>
    </source>
</evidence>